<protein>
    <submittedName>
        <fullName evidence="1">Uncharacterized protein</fullName>
    </submittedName>
</protein>
<sequence>MVIDFDEQKFRNEVKNMVRPLGLSKRQVEEIVNQALMAIRRSSKIVKM</sequence>
<dbReference type="Proteomes" id="UP000192738">
    <property type="component" value="Unassembled WGS sequence"/>
</dbReference>
<gene>
    <name evidence="1" type="ORF">SAMN04488500_105146</name>
</gene>
<keyword evidence="2" id="KW-1185">Reference proteome</keyword>
<evidence type="ECO:0000313" key="2">
    <source>
        <dbReference type="Proteomes" id="UP000192738"/>
    </source>
</evidence>
<name>A0A1W2A7Z3_9FIRM</name>
<evidence type="ECO:0000313" key="1">
    <source>
        <dbReference type="EMBL" id="SMC56835.1"/>
    </source>
</evidence>
<organism evidence="1 2">
    <name type="scientific">Sporomusa malonica</name>
    <dbReference type="NCBI Taxonomy" id="112901"/>
    <lineage>
        <taxon>Bacteria</taxon>
        <taxon>Bacillati</taxon>
        <taxon>Bacillota</taxon>
        <taxon>Negativicutes</taxon>
        <taxon>Selenomonadales</taxon>
        <taxon>Sporomusaceae</taxon>
        <taxon>Sporomusa</taxon>
    </lineage>
</organism>
<accession>A0A1W2A7Z3</accession>
<reference evidence="1 2" key="1">
    <citation type="submission" date="2017-04" db="EMBL/GenBank/DDBJ databases">
        <authorList>
            <person name="Afonso C.L."/>
            <person name="Miller P.J."/>
            <person name="Scott M.A."/>
            <person name="Spackman E."/>
            <person name="Goraichik I."/>
            <person name="Dimitrov K.M."/>
            <person name="Suarez D.L."/>
            <person name="Swayne D.E."/>
        </authorList>
    </citation>
    <scope>NUCLEOTIDE SEQUENCE [LARGE SCALE GENOMIC DNA]</scope>
    <source>
        <strain evidence="1 2">DSM 5090</strain>
    </source>
</reference>
<proteinExistence type="predicted"/>
<dbReference type="RefSeq" id="WP_176215427.1">
    <property type="nucleotide sequence ID" value="NZ_CP155572.1"/>
</dbReference>
<dbReference type="EMBL" id="FWXI01000005">
    <property type="protein sequence ID" value="SMC56835.1"/>
    <property type="molecule type" value="Genomic_DNA"/>
</dbReference>
<dbReference type="AlphaFoldDB" id="A0A1W2A7Z3"/>